<dbReference type="InterPro" id="IPR044492">
    <property type="entry name" value="P_typ_ATPase_HD_dom"/>
</dbReference>
<dbReference type="SUPFAM" id="SSF81653">
    <property type="entry name" value="Calcium ATPase, transduction domain A"/>
    <property type="match status" value="1"/>
</dbReference>
<dbReference type="PANTHER" id="PTHR43079">
    <property type="entry name" value="PROBABLE CADMIUM/ZINC-TRANSPORTING ATPASE HMA1"/>
    <property type="match status" value="1"/>
</dbReference>
<dbReference type="PRINTS" id="PR00119">
    <property type="entry name" value="CATATPASE"/>
</dbReference>
<keyword evidence="11" id="KW-1003">Cell membrane</keyword>
<dbReference type="InterPro" id="IPR008250">
    <property type="entry name" value="ATPase_P-typ_transduc_dom_A_sf"/>
</dbReference>
<dbReference type="InterPro" id="IPR027256">
    <property type="entry name" value="P-typ_ATPase_IB"/>
</dbReference>
<feature type="transmembrane region" description="Helical" evidence="11">
    <location>
        <begin position="585"/>
        <end position="604"/>
    </location>
</feature>
<feature type="transmembrane region" description="Helical" evidence="11">
    <location>
        <begin position="276"/>
        <end position="298"/>
    </location>
</feature>
<keyword evidence="7" id="KW-0460">Magnesium</keyword>
<dbReference type="Proteomes" id="UP000179230">
    <property type="component" value="Unassembled WGS sequence"/>
</dbReference>
<evidence type="ECO:0000256" key="6">
    <source>
        <dbReference type="ARBA" id="ARBA00022840"/>
    </source>
</evidence>
<dbReference type="GO" id="GO:0046872">
    <property type="term" value="F:metal ion binding"/>
    <property type="evidence" value="ECO:0007669"/>
    <property type="project" value="UniProtKB-KW"/>
</dbReference>
<keyword evidence="6 11" id="KW-0067">ATP-binding</keyword>
<dbReference type="GO" id="GO:0016887">
    <property type="term" value="F:ATP hydrolysis activity"/>
    <property type="evidence" value="ECO:0007669"/>
    <property type="project" value="InterPro"/>
</dbReference>
<dbReference type="SFLD" id="SFLDF00027">
    <property type="entry name" value="p-type_atpase"/>
    <property type="match status" value="1"/>
</dbReference>
<feature type="transmembrane region" description="Helical" evidence="11">
    <location>
        <begin position="66"/>
        <end position="86"/>
    </location>
</feature>
<comment type="similarity">
    <text evidence="2 11">Belongs to the cation transport ATPase (P-type) (TC 3.A.3) family. Type IB subfamily.</text>
</comment>
<dbReference type="InterPro" id="IPR023298">
    <property type="entry name" value="ATPase_P-typ_TM_dom_sf"/>
</dbReference>
<dbReference type="Gene3D" id="3.40.50.1000">
    <property type="entry name" value="HAD superfamily/HAD-like"/>
    <property type="match status" value="1"/>
</dbReference>
<evidence type="ECO:0000256" key="4">
    <source>
        <dbReference type="ARBA" id="ARBA00022723"/>
    </source>
</evidence>
<feature type="transmembrane region" description="Helical" evidence="11">
    <location>
        <begin position="40"/>
        <end position="59"/>
    </location>
</feature>
<feature type="transmembrane region" description="Helical" evidence="11">
    <location>
        <begin position="610"/>
        <end position="629"/>
    </location>
</feature>
<dbReference type="SFLD" id="SFLDS00003">
    <property type="entry name" value="Haloacid_Dehalogenase"/>
    <property type="match status" value="1"/>
</dbReference>
<evidence type="ECO:0000256" key="7">
    <source>
        <dbReference type="ARBA" id="ARBA00022842"/>
    </source>
</evidence>
<protein>
    <submittedName>
        <fullName evidence="13">Cadmium-translocating P-type ATPase</fullName>
    </submittedName>
</protein>
<dbReference type="SUPFAM" id="SSF81665">
    <property type="entry name" value="Calcium ATPase, transmembrane domain M"/>
    <property type="match status" value="1"/>
</dbReference>
<keyword evidence="10 11" id="KW-0472">Membrane</keyword>
<keyword evidence="9 11" id="KW-1133">Transmembrane helix</keyword>
<dbReference type="NCBIfam" id="TIGR01494">
    <property type="entry name" value="ATPase_P-type"/>
    <property type="match status" value="1"/>
</dbReference>
<keyword evidence="4 11" id="KW-0479">Metal-binding</keyword>
<reference evidence="13 14" key="1">
    <citation type="journal article" date="2016" name="Nat. Commun.">
        <title>Thousands of microbial genomes shed light on interconnected biogeochemical processes in an aquifer system.</title>
        <authorList>
            <person name="Anantharaman K."/>
            <person name="Brown C.T."/>
            <person name="Hug L.A."/>
            <person name="Sharon I."/>
            <person name="Castelle C.J."/>
            <person name="Probst A.J."/>
            <person name="Thomas B.C."/>
            <person name="Singh A."/>
            <person name="Wilkins M.J."/>
            <person name="Karaoz U."/>
            <person name="Brodie E.L."/>
            <person name="Williams K.H."/>
            <person name="Hubbard S.S."/>
            <person name="Banfield J.F."/>
        </authorList>
    </citation>
    <scope>NUCLEOTIDE SEQUENCE [LARGE SCALE GENOMIC DNA]</scope>
</reference>
<dbReference type="PROSITE" id="PS00154">
    <property type="entry name" value="ATPASE_E1_E2"/>
    <property type="match status" value="1"/>
</dbReference>
<dbReference type="FunFam" id="2.70.150.10:FF:000002">
    <property type="entry name" value="Copper-transporting ATPase 1, putative"/>
    <property type="match status" value="1"/>
</dbReference>
<dbReference type="PROSITE" id="PS01229">
    <property type="entry name" value="COF_2"/>
    <property type="match status" value="1"/>
</dbReference>
<dbReference type="Gene3D" id="3.40.1110.10">
    <property type="entry name" value="Calcium-transporting ATPase, cytoplasmic domain N"/>
    <property type="match status" value="1"/>
</dbReference>
<evidence type="ECO:0000256" key="8">
    <source>
        <dbReference type="ARBA" id="ARBA00022967"/>
    </source>
</evidence>
<evidence type="ECO:0000259" key="12">
    <source>
        <dbReference type="Pfam" id="PF00122"/>
    </source>
</evidence>
<comment type="caution">
    <text evidence="13">The sequence shown here is derived from an EMBL/GenBank/DDBJ whole genome shotgun (WGS) entry which is preliminary data.</text>
</comment>
<feature type="transmembrane region" description="Helical" evidence="11">
    <location>
        <begin position="12"/>
        <end position="34"/>
    </location>
</feature>
<evidence type="ECO:0000256" key="1">
    <source>
        <dbReference type="ARBA" id="ARBA00004141"/>
    </source>
</evidence>
<gene>
    <name evidence="13" type="ORF">A2592_00950</name>
</gene>
<evidence type="ECO:0000256" key="11">
    <source>
        <dbReference type="RuleBase" id="RU362081"/>
    </source>
</evidence>
<dbReference type="SUPFAM" id="SSF56784">
    <property type="entry name" value="HAD-like"/>
    <property type="match status" value="1"/>
</dbReference>
<feature type="transmembrane region" description="Helical" evidence="11">
    <location>
        <begin position="244"/>
        <end position="264"/>
    </location>
</feature>
<dbReference type="SFLD" id="SFLDG00002">
    <property type="entry name" value="C1.7:_P-type_atpase_like"/>
    <property type="match status" value="1"/>
</dbReference>
<dbReference type="InterPro" id="IPR059000">
    <property type="entry name" value="ATPase_P-type_domA"/>
</dbReference>
<dbReference type="InterPro" id="IPR023299">
    <property type="entry name" value="ATPase_P-typ_cyto_dom_N"/>
</dbReference>
<dbReference type="InterPro" id="IPR023214">
    <property type="entry name" value="HAD_sf"/>
</dbReference>
<keyword evidence="8" id="KW-1278">Translocase</keyword>
<dbReference type="GO" id="GO:0005524">
    <property type="term" value="F:ATP binding"/>
    <property type="evidence" value="ECO:0007669"/>
    <property type="project" value="UniProtKB-UniRule"/>
</dbReference>
<proteinExistence type="inferred from homology"/>
<dbReference type="Pfam" id="PF00702">
    <property type="entry name" value="Hydrolase"/>
    <property type="match status" value="1"/>
</dbReference>
<dbReference type="InterPro" id="IPR036412">
    <property type="entry name" value="HAD-like_sf"/>
</dbReference>
<evidence type="ECO:0000256" key="3">
    <source>
        <dbReference type="ARBA" id="ARBA00022692"/>
    </source>
</evidence>
<organism evidence="13 14">
    <name type="scientific">Candidatus Kaiserbacteria bacterium RIFOXYD1_FULL_42_15</name>
    <dbReference type="NCBI Taxonomy" id="1798532"/>
    <lineage>
        <taxon>Bacteria</taxon>
        <taxon>Candidatus Kaiseribacteriota</taxon>
    </lineage>
</organism>
<evidence type="ECO:0000313" key="14">
    <source>
        <dbReference type="Proteomes" id="UP000179230"/>
    </source>
</evidence>
<evidence type="ECO:0000256" key="9">
    <source>
        <dbReference type="ARBA" id="ARBA00022989"/>
    </source>
</evidence>
<dbReference type="Gene3D" id="2.70.150.10">
    <property type="entry name" value="Calcium-transporting ATPase, cytoplasmic transduction domain A"/>
    <property type="match status" value="1"/>
</dbReference>
<dbReference type="InterPro" id="IPR001757">
    <property type="entry name" value="P_typ_ATPase"/>
</dbReference>
<name>A0A1F6FPB5_9BACT</name>
<keyword evidence="5 11" id="KW-0547">Nucleotide-binding</keyword>
<evidence type="ECO:0000313" key="13">
    <source>
        <dbReference type="EMBL" id="OGG87708.1"/>
    </source>
</evidence>
<dbReference type="PRINTS" id="PR00941">
    <property type="entry name" value="CDATPASE"/>
</dbReference>
<dbReference type="NCBIfam" id="TIGR01512">
    <property type="entry name" value="ATPase-IB2_Cd"/>
    <property type="match status" value="1"/>
</dbReference>
<dbReference type="PANTHER" id="PTHR43079:SF1">
    <property type="entry name" value="CADMIUM_ZINC-TRANSPORTING ATPASE HMA1, CHLOROPLASTIC-RELATED"/>
    <property type="match status" value="1"/>
</dbReference>
<dbReference type="Pfam" id="PF00122">
    <property type="entry name" value="E1-E2_ATPase"/>
    <property type="match status" value="1"/>
</dbReference>
<feature type="domain" description="P-type ATPase A" evidence="12">
    <location>
        <begin position="123"/>
        <end position="223"/>
    </location>
</feature>
<dbReference type="NCBIfam" id="TIGR01525">
    <property type="entry name" value="ATPase-IB_hvy"/>
    <property type="match status" value="1"/>
</dbReference>
<dbReference type="EMBL" id="MFMT01000043">
    <property type="protein sequence ID" value="OGG87708.1"/>
    <property type="molecule type" value="Genomic_DNA"/>
</dbReference>
<sequence>MLAEIKAERQELKINTVLTFLAGVGLVLGVTLQFLDASGWYIGAVFLLSYLAGGVPATISALKNVLVAKLDINLLMILAALAAAGVGAVRDGAILLVLFSLAGTLEKYAMGNTKRAVVALMELRPDEANLLQEDGTIVRVAVENLVIGQLVLVRPGERIPVDGVIESGEGAVDQSSVTGESVPVDKMITDTVFAGTVNQNAVLTVVVTKLASQSTLARMIKLVTEAQEQRSPSERFSKWFGQRYTVLVLVGSAFGLIVFILIGIPLDEAFYKVATLLVVASPCAVVISVPAAVLSALATAARTGVLFKGGAALEDFGNVKTIAFDKTGTLTEGKMQVTDVVSIVGDDSELLMVALTLESQSQHPLAQSVVTYATNLGAKEYLPTASLAVPGKGVTANINGILHWAGNRRLVEDQGIILSDTVSEILLRLENNGKTTIIIGRGIKVLGVIGVADTIRPTAITALTALQNIGVTRLVMLSGDIKTVAIAVGNQLGIDSKNIHGALLPEDKVNIVKQLRDEGMVAFVGDGVNDAAALATAHVGVAMGVAGTDVAIEAADVALLSNDLFKLVDTYQLARKANRIIKQNLIFAMGIMMVMVSVTIFGHLPLPLGVIGHEGGTLLVVGNGLRLLLAYR</sequence>
<accession>A0A1F6FPB5</accession>
<evidence type="ECO:0000256" key="5">
    <source>
        <dbReference type="ARBA" id="ARBA00022741"/>
    </source>
</evidence>
<comment type="subcellular location">
    <subcellularLocation>
        <location evidence="11">Cell membrane</location>
    </subcellularLocation>
    <subcellularLocation>
        <location evidence="1">Membrane</location>
        <topology evidence="1">Multi-pass membrane protein</topology>
    </subcellularLocation>
</comment>
<dbReference type="GO" id="GO:0019829">
    <property type="term" value="F:ATPase-coupled monoatomic cation transmembrane transporter activity"/>
    <property type="evidence" value="ECO:0007669"/>
    <property type="project" value="InterPro"/>
</dbReference>
<dbReference type="GO" id="GO:0005886">
    <property type="term" value="C:plasma membrane"/>
    <property type="evidence" value="ECO:0007669"/>
    <property type="project" value="UniProtKB-SubCell"/>
</dbReference>
<dbReference type="AlphaFoldDB" id="A0A1F6FPB5"/>
<dbReference type="InterPro" id="IPR051949">
    <property type="entry name" value="Cation_Transport_ATPase"/>
</dbReference>
<keyword evidence="3 11" id="KW-0812">Transmembrane</keyword>
<dbReference type="InterPro" id="IPR018303">
    <property type="entry name" value="ATPase_P-typ_P_site"/>
</dbReference>
<evidence type="ECO:0000256" key="10">
    <source>
        <dbReference type="ARBA" id="ARBA00023136"/>
    </source>
</evidence>
<evidence type="ECO:0000256" key="2">
    <source>
        <dbReference type="ARBA" id="ARBA00006024"/>
    </source>
</evidence>
<feature type="transmembrane region" description="Helical" evidence="11">
    <location>
        <begin position="92"/>
        <end position="110"/>
    </location>
</feature>